<proteinExistence type="predicted"/>
<dbReference type="Proteomes" id="UP000053789">
    <property type="component" value="Unassembled WGS sequence"/>
</dbReference>
<reference evidence="2" key="1">
    <citation type="submission" date="2015-01" db="EMBL/GenBank/DDBJ databases">
        <title>The Genome Sequence of Cladophialophora bantiana CBS 173.52.</title>
        <authorList>
            <consortium name="The Broad Institute Genomics Platform"/>
            <person name="Cuomo C."/>
            <person name="de Hoog S."/>
            <person name="Gorbushina A."/>
            <person name="Stielow B."/>
            <person name="Teixiera M."/>
            <person name="Abouelleil A."/>
            <person name="Chapman S.B."/>
            <person name="Priest M."/>
            <person name="Young S.K."/>
            <person name="Wortman J."/>
            <person name="Nusbaum C."/>
            <person name="Birren B."/>
        </authorList>
    </citation>
    <scope>NUCLEOTIDE SEQUENCE [LARGE SCALE GENOMIC DNA]</scope>
    <source>
        <strain evidence="2">CBS 173.52</strain>
    </source>
</reference>
<name>A0A0D2F307_CLAB1</name>
<sequence>MQLLDPFTSTEYLSLKYFLWIETQQCRNAKEQKADAVFNALFGRKSVTARHQSAVAAAGNFAQRGVDRAVLMIERVGLKCSLEHSTEGSDTHNGNQHSSASGCPRQNSIVAAPIEDTSAVYQDTLSRVYPAGFGGFGNIVDFLDILPSAGHNVAGDVEPYFQSFNKWLPVVDERCFYQRYDDPTNPPDQAFRTLQLACVLLSRISPPFTAADQPRSKELYVLINLSVIRLVSNGGSSLEVLQAKILLALYEHLTANHIAAVQSPQQLQLLGASVYYSGIVIPSQGEELSRIKHYIRSHGVYTFWNGKF</sequence>
<keyword evidence="3" id="KW-1185">Reference proteome</keyword>
<dbReference type="RefSeq" id="XP_016623265.1">
    <property type="nucleotide sequence ID" value="XM_016759744.1"/>
</dbReference>
<feature type="compositionally biased region" description="Polar residues" evidence="1">
    <location>
        <begin position="91"/>
        <end position="104"/>
    </location>
</feature>
<dbReference type="EMBL" id="KN846982">
    <property type="protein sequence ID" value="KIW96596.1"/>
    <property type="molecule type" value="Genomic_DNA"/>
</dbReference>
<evidence type="ECO:0000313" key="2">
    <source>
        <dbReference type="EMBL" id="KIW96596.1"/>
    </source>
</evidence>
<organism evidence="2 3">
    <name type="scientific">Cladophialophora bantiana (strain ATCC 10958 / CBS 173.52 / CDC B-1940 / NIH 8579)</name>
    <name type="common">Xylohypha bantiana</name>
    <dbReference type="NCBI Taxonomy" id="1442370"/>
    <lineage>
        <taxon>Eukaryota</taxon>
        <taxon>Fungi</taxon>
        <taxon>Dikarya</taxon>
        <taxon>Ascomycota</taxon>
        <taxon>Pezizomycotina</taxon>
        <taxon>Eurotiomycetes</taxon>
        <taxon>Chaetothyriomycetidae</taxon>
        <taxon>Chaetothyriales</taxon>
        <taxon>Herpotrichiellaceae</taxon>
        <taxon>Cladophialophora</taxon>
    </lineage>
</organism>
<feature type="region of interest" description="Disordered" evidence="1">
    <location>
        <begin position="84"/>
        <end position="104"/>
    </location>
</feature>
<evidence type="ECO:0000256" key="1">
    <source>
        <dbReference type="SAM" id="MobiDB-lite"/>
    </source>
</evidence>
<dbReference type="GeneID" id="27694915"/>
<dbReference type="VEuPathDB" id="FungiDB:Z519_01987"/>
<evidence type="ECO:0008006" key="4">
    <source>
        <dbReference type="Google" id="ProtNLM"/>
    </source>
</evidence>
<gene>
    <name evidence="2" type="ORF">Z519_01987</name>
</gene>
<dbReference type="CDD" id="cd12148">
    <property type="entry name" value="fungal_TF_MHR"/>
    <property type="match status" value="1"/>
</dbReference>
<dbReference type="OrthoDB" id="270167at2759"/>
<accession>A0A0D2F307</accession>
<evidence type="ECO:0000313" key="3">
    <source>
        <dbReference type="Proteomes" id="UP000053789"/>
    </source>
</evidence>
<protein>
    <recommendedName>
        <fullName evidence="4">Transcription factor domain-containing protein</fullName>
    </recommendedName>
</protein>
<dbReference type="AlphaFoldDB" id="A0A0D2F307"/>
<dbReference type="HOGENOM" id="CLU_903154_0_0_1"/>